<evidence type="ECO:0000313" key="2">
    <source>
        <dbReference type="EMBL" id="WAR02322.1"/>
    </source>
</evidence>
<gene>
    <name evidence="2" type="ORF">MAR_008880</name>
</gene>
<feature type="compositionally biased region" description="Basic and acidic residues" evidence="1">
    <location>
        <begin position="1"/>
        <end position="13"/>
    </location>
</feature>
<protein>
    <submittedName>
        <fullName evidence="2">Uncharacterized protein</fullName>
    </submittedName>
</protein>
<reference evidence="2" key="1">
    <citation type="submission" date="2022-11" db="EMBL/GenBank/DDBJ databases">
        <title>Centuries of genome instability and evolution in soft-shell clam transmissible cancer (bioRxiv).</title>
        <authorList>
            <person name="Hart S.F.M."/>
            <person name="Yonemitsu M.A."/>
            <person name="Giersch R.M."/>
            <person name="Beal B.F."/>
            <person name="Arriagada G."/>
            <person name="Davis B.W."/>
            <person name="Ostrander E.A."/>
            <person name="Goff S.P."/>
            <person name="Metzger M.J."/>
        </authorList>
    </citation>
    <scope>NUCLEOTIDE SEQUENCE</scope>
    <source>
        <strain evidence="2">MELC-2E11</strain>
        <tissue evidence="2">Siphon/mantle</tissue>
    </source>
</reference>
<keyword evidence="3" id="KW-1185">Reference proteome</keyword>
<dbReference type="EMBL" id="CP111015">
    <property type="protein sequence ID" value="WAR02322.1"/>
    <property type="molecule type" value="Genomic_DNA"/>
</dbReference>
<sequence>MKKRMESPSRGRVEQQPPLEAPRASLTPPLKAGRKVVMTEMG</sequence>
<proteinExistence type="predicted"/>
<feature type="region of interest" description="Disordered" evidence="1">
    <location>
        <begin position="1"/>
        <end position="42"/>
    </location>
</feature>
<name>A0ABY7E0F5_MYAAR</name>
<accession>A0ABY7E0F5</accession>
<evidence type="ECO:0000256" key="1">
    <source>
        <dbReference type="SAM" id="MobiDB-lite"/>
    </source>
</evidence>
<organism evidence="2 3">
    <name type="scientific">Mya arenaria</name>
    <name type="common">Soft-shell clam</name>
    <dbReference type="NCBI Taxonomy" id="6604"/>
    <lineage>
        <taxon>Eukaryota</taxon>
        <taxon>Metazoa</taxon>
        <taxon>Spiralia</taxon>
        <taxon>Lophotrochozoa</taxon>
        <taxon>Mollusca</taxon>
        <taxon>Bivalvia</taxon>
        <taxon>Autobranchia</taxon>
        <taxon>Heteroconchia</taxon>
        <taxon>Euheterodonta</taxon>
        <taxon>Imparidentia</taxon>
        <taxon>Neoheterodontei</taxon>
        <taxon>Myida</taxon>
        <taxon>Myoidea</taxon>
        <taxon>Myidae</taxon>
        <taxon>Mya</taxon>
    </lineage>
</organism>
<dbReference type="Proteomes" id="UP001164746">
    <property type="component" value="Chromosome 4"/>
</dbReference>
<evidence type="ECO:0000313" key="3">
    <source>
        <dbReference type="Proteomes" id="UP001164746"/>
    </source>
</evidence>